<comment type="caution">
    <text evidence="2">The sequence shown here is derived from an EMBL/GenBank/DDBJ whole genome shotgun (WGS) entry which is preliminary data.</text>
</comment>
<dbReference type="EMBL" id="QPMM01000011">
    <property type="protein sequence ID" value="RFS20006.1"/>
    <property type="molecule type" value="Genomic_DNA"/>
</dbReference>
<reference evidence="2 3" key="1">
    <citation type="submission" date="2018-07" db="EMBL/GenBank/DDBJ databases">
        <title>Chitinophaga K2CV101002-2 sp. nov., isolated from a monsoon evergreen broad-leaved forest soil.</title>
        <authorList>
            <person name="Lv Y."/>
        </authorList>
    </citation>
    <scope>NUCLEOTIDE SEQUENCE [LARGE SCALE GENOMIC DNA]</scope>
    <source>
        <strain evidence="2 3">GDMCC 1.1288</strain>
    </source>
</reference>
<protein>
    <submittedName>
        <fullName evidence="2">Uncharacterized protein</fullName>
    </submittedName>
</protein>
<accession>A0A3E1Y5K0</accession>
<evidence type="ECO:0000313" key="2">
    <source>
        <dbReference type="EMBL" id="RFS20006.1"/>
    </source>
</evidence>
<evidence type="ECO:0000313" key="3">
    <source>
        <dbReference type="Proteomes" id="UP000260644"/>
    </source>
</evidence>
<feature type="compositionally biased region" description="Basic and acidic residues" evidence="1">
    <location>
        <begin position="61"/>
        <end position="72"/>
    </location>
</feature>
<keyword evidence="3" id="KW-1185">Reference proteome</keyword>
<sequence>MFKSLIVGSDSGVKIFEGSNAKNLLCQLNKPPYLDLQVKLIFTANWKDTDRRIKPAQVRKSGNDESNKKMRE</sequence>
<gene>
    <name evidence="2" type="ORF">DVR12_19975</name>
</gene>
<name>A0A3E1Y5K0_9BACT</name>
<feature type="region of interest" description="Disordered" evidence="1">
    <location>
        <begin position="52"/>
        <end position="72"/>
    </location>
</feature>
<evidence type="ECO:0000256" key="1">
    <source>
        <dbReference type="SAM" id="MobiDB-lite"/>
    </source>
</evidence>
<dbReference type="AlphaFoldDB" id="A0A3E1Y5K0"/>
<organism evidence="2 3">
    <name type="scientific">Chitinophaga silvatica</name>
    <dbReference type="NCBI Taxonomy" id="2282649"/>
    <lineage>
        <taxon>Bacteria</taxon>
        <taxon>Pseudomonadati</taxon>
        <taxon>Bacteroidota</taxon>
        <taxon>Chitinophagia</taxon>
        <taxon>Chitinophagales</taxon>
        <taxon>Chitinophagaceae</taxon>
        <taxon>Chitinophaga</taxon>
    </lineage>
</organism>
<dbReference type="Proteomes" id="UP000260644">
    <property type="component" value="Unassembled WGS sequence"/>
</dbReference>
<proteinExistence type="predicted"/>